<dbReference type="SUPFAM" id="SSF52266">
    <property type="entry name" value="SGNH hydrolase"/>
    <property type="match status" value="1"/>
</dbReference>
<dbReference type="EMBL" id="JAATJB010000010">
    <property type="protein sequence ID" value="NJB98665.1"/>
    <property type="molecule type" value="Genomic_DNA"/>
</dbReference>
<evidence type="ECO:0000313" key="4">
    <source>
        <dbReference type="Proteomes" id="UP000531251"/>
    </source>
</evidence>
<evidence type="ECO:0000259" key="1">
    <source>
        <dbReference type="Pfam" id="PF13472"/>
    </source>
</evidence>
<protein>
    <submittedName>
        <fullName evidence="3">Lysophospholipase L1-like esterase</fullName>
    </submittedName>
</protein>
<dbReference type="PANTHER" id="PTHR37834:SF2">
    <property type="entry name" value="ESTERASE, SGNH HYDROLASE-TYPE"/>
    <property type="match status" value="1"/>
</dbReference>
<dbReference type="PANTHER" id="PTHR37834">
    <property type="entry name" value="GDSL-LIKE LIPASE/ACYLHYDROLASE DOMAIN PROTEIN (AFU_ORTHOLOGUE AFUA_2G00620)"/>
    <property type="match status" value="1"/>
</dbReference>
<dbReference type="InterPro" id="IPR036514">
    <property type="entry name" value="SGNH_hydro_sf"/>
</dbReference>
<dbReference type="InterPro" id="IPR037461">
    <property type="entry name" value="CtCE2-like_dom"/>
</dbReference>
<proteinExistence type="predicted"/>
<reference evidence="3 4" key="1">
    <citation type="submission" date="2020-03" db="EMBL/GenBank/DDBJ databases">
        <title>Genomic Encyclopedia of Type Strains, Phase IV (KMG-IV): sequencing the most valuable type-strain genomes for metagenomic binning, comparative biology and taxonomic classification.</title>
        <authorList>
            <person name="Goeker M."/>
        </authorList>
    </citation>
    <scope>NUCLEOTIDE SEQUENCE [LARGE SCALE GENOMIC DNA]</scope>
    <source>
        <strain evidence="3 4">DSM 7225</strain>
    </source>
</reference>
<comment type="caution">
    <text evidence="3">The sequence shown here is derived from an EMBL/GenBank/DDBJ whole genome shotgun (WGS) entry which is preliminary data.</text>
</comment>
<dbReference type="Proteomes" id="UP000531251">
    <property type="component" value="Unassembled WGS sequence"/>
</dbReference>
<dbReference type="InterPro" id="IPR013830">
    <property type="entry name" value="SGNH_hydro"/>
</dbReference>
<accession>A0A7X5Y139</accession>
<feature type="domain" description="SGNH hydrolase-type esterase" evidence="1">
    <location>
        <begin position="128"/>
        <end position="277"/>
    </location>
</feature>
<dbReference type="RefSeq" id="WP_125976265.1">
    <property type="nucleotide sequence ID" value="NZ_BAAADY010000018.1"/>
</dbReference>
<dbReference type="GO" id="GO:0052689">
    <property type="term" value="F:carboxylic ester hydrolase activity"/>
    <property type="evidence" value="ECO:0007669"/>
    <property type="project" value="InterPro"/>
</dbReference>
<dbReference type="InterPro" id="IPR052762">
    <property type="entry name" value="PCW_deacetylase/CE"/>
</dbReference>
<evidence type="ECO:0000259" key="2">
    <source>
        <dbReference type="Pfam" id="PF17996"/>
    </source>
</evidence>
<name>A0A7X5Y139_9SPHN</name>
<dbReference type="Pfam" id="PF13472">
    <property type="entry name" value="Lipase_GDSL_2"/>
    <property type="match status" value="1"/>
</dbReference>
<dbReference type="InterPro" id="IPR040794">
    <property type="entry name" value="CE2_N"/>
</dbReference>
<gene>
    <name evidence="3" type="ORF">GGR89_003002</name>
</gene>
<dbReference type="Gene3D" id="2.60.120.260">
    <property type="entry name" value="Galactose-binding domain-like"/>
    <property type="match status" value="1"/>
</dbReference>
<dbReference type="Pfam" id="PF17996">
    <property type="entry name" value="CE2_N"/>
    <property type="match status" value="1"/>
</dbReference>
<dbReference type="AlphaFoldDB" id="A0A7X5Y139"/>
<evidence type="ECO:0000313" key="3">
    <source>
        <dbReference type="EMBL" id="NJB98665.1"/>
    </source>
</evidence>
<keyword evidence="4" id="KW-1185">Reference proteome</keyword>
<sequence>MFRLALAAALMLAPAETPVPLHAGGRVTADGRFGWPGVYFEGRFKGTAVTVSVEAGTDHLAILIDGVERAVLQKPGRVERRFDGLGEGEHVIRVEKLTETQSGYSRMLGITTNGTPLSPIVRARRVEFIGDSHSVGYGDTSDSRTCTPEAVHDTTNTALAFGPLLAKKWGADYRVIAFSGRGVVRNYAGGNPGETLPVLYPRAIPGEPAAAARDGWKPQLIVLNLGTNDFSTPVHAGEAWKDEAALRADYRASYVAFVRRLQQANPGAHFLLMGAANFIADVRAVAAETKASAVEVPTLALTGCNFHPSLADQQRMADLVEAAVGKPD</sequence>
<dbReference type="CDD" id="cd01831">
    <property type="entry name" value="Endoglucanase_E_like"/>
    <property type="match status" value="1"/>
</dbReference>
<feature type="domain" description="Carbohydrate esterase 2 N-terminal" evidence="2">
    <location>
        <begin position="25"/>
        <end position="115"/>
    </location>
</feature>
<organism evidence="3 4">
    <name type="scientific">Sphingomonas trueperi</name>
    <dbReference type="NCBI Taxonomy" id="53317"/>
    <lineage>
        <taxon>Bacteria</taxon>
        <taxon>Pseudomonadati</taxon>
        <taxon>Pseudomonadota</taxon>
        <taxon>Alphaproteobacteria</taxon>
        <taxon>Sphingomonadales</taxon>
        <taxon>Sphingomonadaceae</taxon>
        <taxon>Sphingomonas</taxon>
    </lineage>
</organism>
<dbReference type="Gene3D" id="3.40.50.1110">
    <property type="entry name" value="SGNH hydrolase"/>
    <property type="match status" value="1"/>
</dbReference>